<evidence type="ECO:0000313" key="2">
    <source>
        <dbReference type="EMBL" id="CDS00837.1"/>
    </source>
</evidence>
<feature type="chain" id="PRO_5002521988" evidence="1">
    <location>
        <begin position="28"/>
        <end position="66"/>
    </location>
</feature>
<protein>
    <submittedName>
        <fullName evidence="2">Uncharacterized protein</fullName>
    </submittedName>
</protein>
<evidence type="ECO:0000313" key="3">
    <source>
        <dbReference type="Proteomes" id="UP000242770"/>
    </source>
</evidence>
<organism evidence="2 3">
    <name type="scientific">Sporisorium scitamineum</name>
    <dbReference type="NCBI Taxonomy" id="49012"/>
    <lineage>
        <taxon>Eukaryota</taxon>
        <taxon>Fungi</taxon>
        <taxon>Dikarya</taxon>
        <taxon>Basidiomycota</taxon>
        <taxon>Ustilaginomycotina</taxon>
        <taxon>Ustilaginomycetes</taxon>
        <taxon>Ustilaginales</taxon>
        <taxon>Ustilaginaceae</taxon>
        <taxon>Sporisorium</taxon>
    </lineage>
</organism>
<keyword evidence="3" id="KW-1185">Reference proteome</keyword>
<name>A0A0F7S1N6_9BASI</name>
<gene>
    <name evidence="2" type="primary">SSCI52390.1</name>
</gene>
<accession>A0A0F7S1N6</accession>
<dbReference type="Proteomes" id="UP000242770">
    <property type="component" value="Unassembled WGS sequence"/>
</dbReference>
<dbReference type="EMBL" id="CCFA01003127">
    <property type="protein sequence ID" value="CDS00837.1"/>
    <property type="molecule type" value="Genomic_DNA"/>
</dbReference>
<feature type="signal peptide" evidence="1">
    <location>
        <begin position="1"/>
        <end position="27"/>
    </location>
</feature>
<sequence length="66" mass="7064">MINSYVKMVVTLAIIFAVLLHSRIVLASNSASSSPSLRLANDLKLSYSGNCTATWLTPNKLGNSPL</sequence>
<dbReference type="AlphaFoldDB" id="A0A0F7S1N6"/>
<evidence type="ECO:0000256" key="1">
    <source>
        <dbReference type="SAM" id="SignalP"/>
    </source>
</evidence>
<keyword evidence="1" id="KW-0732">Signal</keyword>
<proteinExistence type="predicted"/>
<reference evidence="3" key="1">
    <citation type="submission" date="2014-06" db="EMBL/GenBank/DDBJ databases">
        <authorList>
            <person name="Berkman P.J."/>
        </authorList>
    </citation>
    <scope>NUCLEOTIDE SEQUENCE [LARGE SCALE GENOMIC DNA]</scope>
</reference>